<dbReference type="EMBL" id="MIZA01000004">
    <property type="protein sequence ID" value="OIR20986.1"/>
    <property type="molecule type" value="Genomic_DNA"/>
</dbReference>
<gene>
    <name evidence="2" type="ORF">BD935_03930</name>
</gene>
<dbReference type="Proteomes" id="UP000183080">
    <property type="component" value="Unassembled WGS sequence"/>
</dbReference>
<organism evidence="2 3">
    <name type="scientific">Marine Group III euryarchaeote CG-Epi1</name>
    <dbReference type="NCBI Taxonomy" id="1888995"/>
    <lineage>
        <taxon>Archaea</taxon>
        <taxon>Methanobacteriati</taxon>
        <taxon>Thermoplasmatota</taxon>
        <taxon>Thermoplasmata</taxon>
        <taxon>Candidatus Thermoprofundales</taxon>
    </lineage>
</organism>
<keyword evidence="1" id="KW-0472">Membrane</keyword>
<protein>
    <submittedName>
        <fullName evidence="2">Uncharacterized protein</fullName>
    </submittedName>
</protein>
<sequence>MQLFRPAHKVPQTIWSSDRPLNVRPKLSTILALVSGLWIFGTGEAILIGAGIGVSPWTVLAQGISEQTSFTVGLSTFIVGVLVLFLWIPLRETPGIGTISNIVLISLAIDVMEPFIPEQTNLFPQLIQSLIGIIFVAIGSAFYLTANLGPGPRDGWMTGIQKRTDWPIGRVRAGIEISVLSIGTFLGGIFGIGTVMFAIGIGPILAICLGFVKKWSI</sequence>
<name>A0A1J5TJ55_9ARCH</name>
<feature type="transmembrane region" description="Helical" evidence="1">
    <location>
        <begin position="30"/>
        <end position="57"/>
    </location>
</feature>
<evidence type="ECO:0000313" key="2">
    <source>
        <dbReference type="EMBL" id="OIR20986.1"/>
    </source>
</evidence>
<dbReference type="InterPro" id="IPR038750">
    <property type="entry name" value="YczE/YyaS-like"/>
</dbReference>
<dbReference type="PANTHER" id="PTHR40078">
    <property type="entry name" value="INTEGRAL MEMBRANE PROTEIN-RELATED"/>
    <property type="match status" value="1"/>
</dbReference>
<evidence type="ECO:0000313" key="3">
    <source>
        <dbReference type="Proteomes" id="UP000183080"/>
    </source>
</evidence>
<dbReference type="STRING" id="1888995.BD935_03930"/>
<accession>A0A1J5TJ55</accession>
<evidence type="ECO:0000256" key="1">
    <source>
        <dbReference type="SAM" id="Phobius"/>
    </source>
</evidence>
<reference evidence="2 3" key="1">
    <citation type="submission" date="2016-08" db="EMBL/GenBank/DDBJ databases">
        <title>New Insights into Marine Group III Euryarchaeota, from dark to light.</title>
        <authorList>
            <person name="Haro-Moreno J.M."/>
            <person name="Rodriguez-Valera F."/>
            <person name="Lopez-Garcia P."/>
            <person name="Moreira D."/>
            <person name="Martin-Cuadrado A.B."/>
        </authorList>
    </citation>
    <scope>NUCLEOTIDE SEQUENCE [LARGE SCALE GENOMIC DNA]</scope>
    <source>
        <strain evidence="2">CG-Epi1</strain>
    </source>
</reference>
<feature type="transmembrane region" description="Helical" evidence="1">
    <location>
        <begin position="127"/>
        <end position="146"/>
    </location>
</feature>
<dbReference type="PANTHER" id="PTHR40078:SF1">
    <property type="entry name" value="INTEGRAL MEMBRANE PROTEIN"/>
    <property type="match status" value="1"/>
</dbReference>
<feature type="transmembrane region" description="Helical" evidence="1">
    <location>
        <begin position="189"/>
        <end position="212"/>
    </location>
</feature>
<proteinExistence type="predicted"/>
<keyword evidence="1" id="KW-0812">Transmembrane</keyword>
<comment type="caution">
    <text evidence="2">The sequence shown here is derived from an EMBL/GenBank/DDBJ whole genome shotgun (WGS) entry which is preliminary data.</text>
</comment>
<dbReference type="AlphaFoldDB" id="A0A1J5TJ55"/>
<feature type="transmembrane region" description="Helical" evidence="1">
    <location>
        <begin position="69"/>
        <end position="90"/>
    </location>
</feature>
<feature type="transmembrane region" description="Helical" evidence="1">
    <location>
        <begin position="96"/>
        <end position="115"/>
    </location>
</feature>
<keyword evidence="1" id="KW-1133">Transmembrane helix</keyword>
<dbReference type="Pfam" id="PF19700">
    <property type="entry name" value="DUF6198"/>
    <property type="match status" value="1"/>
</dbReference>